<protein>
    <submittedName>
        <fullName evidence="1">Uncharacterized protein</fullName>
    </submittedName>
</protein>
<proteinExistence type="predicted"/>
<dbReference type="Gene3D" id="1.25.10.10">
    <property type="entry name" value="Leucine-rich Repeat Variant"/>
    <property type="match status" value="1"/>
</dbReference>
<evidence type="ECO:0000313" key="1">
    <source>
        <dbReference type="EMBL" id="KAK5832729.1"/>
    </source>
</evidence>
<name>A0ABR0Q0Y7_GOSAR</name>
<accession>A0ABR0Q0Y7</accession>
<dbReference type="InterPro" id="IPR011989">
    <property type="entry name" value="ARM-like"/>
</dbReference>
<dbReference type="SUPFAM" id="SSF52172">
    <property type="entry name" value="CheY-like"/>
    <property type="match status" value="1"/>
</dbReference>
<dbReference type="InterPro" id="IPR011006">
    <property type="entry name" value="CheY-like_superfamily"/>
</dbReference>
<comment type="caution">
    <text evidence="1">The sequence shown here is derived from an EMBL/GenBank/DDBJ whole genome shotgun (WGS) entry which is preliminary data.</text>
</comment>
<dbReference type="EMBL" id="JARKNE010000005">
    <property type="protein sequence ID" value="KAK5832729.1"/>
    <property type="molecule type" value="Genomic_DNA"/>
</dbReference>
<gene>
    <name evidence="1" type="ORF">PVK06_016532</name>
</gene>
<dbReference type="PANTHER" id="PTHR21567">
    <property type="entry name" value="CLASP"/>
    <property type="match status" value="1"/>
</dbReference>
<sequence>MSSYVEGPASLNDALNKGLSPSSDWSTRVAAFTYLRSLLQQGPKGIQEVVQDFEKVRKLFFQHLDDPHHKVAQRLLCSYGVKTQGVDNSKGALDLIASGAKFGFIIINMILLVLNSFEMLGVTACLEESGRQVVLAANVDVFIEKPLDPQHLVPILKELDEW</sequence>
<organism evidence="1 2">
    <name type="scientific">Gossypium arboreum</name>
    <name type="common">Tree cotton</name>
    <name type="synonym">Gossypium nanking</name>
    <dbReference type="NCBI Taxonomy" id="29729"/>
    <lineage>
        <taxon>Eukaryota</taxon>
        <taxon>Viridiplantae</taxon>
        <taxon>Streptophyta</taxon>
        <taxon>Embryophyta</taxon>
        <taxon>Tracheophyta</taxon>
        <taxon>Spermatophyta</taxon>
        <taxon>Magnoliopsida</taxon>
        <taxon>eudicotyledons</taxon>
        <taxon>Gunneridae</taxon>
        <taxon>Pentapetalae</taxon>
        <taxon>rosids</taxon>
        <taxon>malvids</taxon>
        <taxon>Malvales</taxon>
        <taxon>Malvaceae</taxon>
        <taxon>Malvoideae</taxon>
        <taxon>Gossypium</taxon>
    </lineage>
</organism>
<evidence type="ECO:0000313" key="2">
    <source>
        <dbReference type="Proteomes" id="UP001358586"/>
    </source>
</evidence>
<dbReference type="Proteomes" id="UP001358586">
    <property type="component" value="Chromosome 5"/>
</dbReference>
<dbReference type="PANTHER" id="PTHR21567:SF9">
    <property type="entry name" value="CLIP-ASSOCIATING PROTEIN"/>
    <property type="match status" value="1"/>
</dbReference>
<reference evidence="1 2" key="1">
    <citation type="submission" date="2023-03" db="EMBL/GenBank/DDBJ databases">
        <title>WGS of Gossypium arboreum.</title>
        <authorList>
            <person name="Yu D."/>
        </authorList>
    </citation>
    <scope>NUCLEOTIDE SEQUENCE [LARGE SCALE GENOMIC DNA]</scope>
    <source>
        <tissue evidence="1">Leaf</tissue>
    </source>
</reference>
<keyword evidence="2" id="KW-1185">Reference proteome</keyword>